<evidence type="ECO:0000313" key="3">
    <source>
        <dbReference type="Proteomes" id="UP000179243"/>
    </source>
</evidence>
<protein>
    <recommendedName>
        <fullName evidence="1">Amidohydrolase-related domain-containing protein</fullName>
    </recommendedName>
</protein>
<gene>
    <name evidence="2" type="ORF">A2519_13805</name>
</gene>
<evidence type="ECO:0000313" key="2">
    <source>
        <dbReference type="EMBL" id="OGK07043.1"/>
    </source>
</evidence>
<evidence type="ECO:0000259" key="1">
    <source>
        <dbReference type="Pfam" id="PF04909"/>
    </source>
</evidence>
<dbReference type="GO" id="GO:0016787">
    <property type="term" value="F:hydrolase activity"/>
    <property type="evidence" value="ECO:0007669"/>
    <property type="project" value="InterPro"/>
</dbReference>
<accession>A0A1F7FK85</accession>
<proteinExistence type="predicted"/>
<feature type="domain" description="Amidohydrolase-related" evidence="1">
    <location>
        <begin position="44"/>
        <end position="267"/>
    </location>
</feature>
<organism evidence="2 3">
    <name type="scientific">Candidatus Raymondbacteria bacterium RIFOXYD12_FULL_49_13</name>
    <dbReference type="NCBI Taxonomy" id="1817890"/>
    <lineage>
        <taxon>Bacteria</taxon>
        <taxon>Raymondiibacteriota</taxon>
    </lineage>
</organism>
<comment type="caution">
    <text evidence="2">The sequence shown here is derived from an EMBL/GenBank/DDBJ whole genome shotgun (WGS) entry which is preliminary data.</text>
</comment>
<name>A0A1F7FK85_UNCRA</name>
<dbReference type="Pfam" id="PF04909">
    <property type="entry name" value="Amidohydro_2"/>
    <property type="match status" value="1"/>
</dbReference>
<sequence length="268" mass="31071">MIDIHQHVNWQGKNDKGLIAYLDDAGVRKCWLLSWESVDGSREQHYQHLSIQDVYRTYKKYPKRIIPFCGVDPRRENAEKILMDLHKKGFKGYGELKFRILADNPDFIRMLRLAGKLRMPALLHLDVDIPSTPQWYLGDIIHLERAARLCPKTIIIGHGPGWWREISGNAQKVDVIYPKGRIVKGGRLWSVLERNPNVYADLSAQSAINALSRDIRYTKRLLNTFRKKILYGTDSYDTSLLNFLQNLKLDSGVFKDITERNAQRLVRG</sequence>
<dbReference type="InterPro" id="IPR006680">
    <property type="entry name" value="Amidohydro-rel"/>
</dbReference>
<dbReference type="InterPro" id="IPR032466">
    <property type="entry name" value="Metal_Hydrolase"/>
</dbReference>
<dbReference type="Proteomes" id="UP000179243">
    <property type="component" value="Unassembled WGS sequence"/>
</dbReference>
<dbReference type="EMBL" id="MFYX01000015">
    <property type="protein sequence ID" value="OGK07043.1"/>
    <property type="molecule type" value="Genomic_DNA"/>
</dbReference>
<dbReference type="SUPFAM" id="SSF51556">
    <property type="entry name" value="Metallo-dependent hydrolases"/>
    <property type="match status" value="1"/>
</dbReference>
<dbReference type="Gene3D" id="3.20.20.140">
    <property type="entry name" value="Metal-dependent hydrolases"/>
    <property type="match status" value="1"/>
</dbReference>
<dbReference type="AlphaFoldDB" id="A0A1F7FK85"/>
<reference evidence="2 3" key="1">
    <citation type="journal article" date="2016" name="Nat. Commun.">
        <title>Thousands of microbial genomes shed light on interconnected biogeochemical processes in an aquifer system.</title>
        <authorList>
            <person name="Anantharaman K."/>
            <person name="Brown C.T."/>
            <person name="Hug L.A."/>
            <person name="Sharon I."/>
            <person name="Castelle C.J."/>
            <person name="Probst A.J."/>
            <person name="Thomas B.C."/>
            <person name="Singh A."/>
            <person name="Wilkins M.J."/>
            <person name="Karaoz U."/>
            <person name="Brodie E.L."/>
            <person name="Williams K.H."/>
            <person name="Hubbard S.S."/>
            <person name="Banfield J.F."/>
        </authorList>
    </citation>
    <scope>NUCLEOTIDE SEQUENCE [LARGE SCALE GENOMIC DNA]</scope>
</reference>